<feature type="transmembrane region" description="Helical" evidence="9">
    <location>
        <begin position="195"/>
        <end position="217"/>
    </location>
</feature>
<evidence type="ECO:0000259" key="10">
    <source>
        <dbReference type="PROSITE" id="PS50928"/>
    </source>
</evidence>
<dbReference type="GO" id="GO:0006865">
    <property type="term" value="P:amino acid transport"/>
    <property type="evidence" value="ECO:0007669"/>
    <property type="project" value="TreeGrafter"/>
</dbReference>
<evidence type="ECO:0000256" key="8">
    <source>
        <dbReference type="ARBA" id="ARBA00023136"/>
    </source>
</evidence>
<feature type="domain" description="ABC transmembrane type-1" evidence="10">
    <location>
        <begin position="15"/>
        <end position="217"/>
    </location>
</feature>
<dbReference type="HOGENOM" id="CLU_019602_1_4_5"/>
<evidence type="ECO:0000313" key="12">
    <source>
        <dbReference type="Proteomes" id="UP000009319"/>
    </source>
</evidence>
<name>K0Q493_9HYPH</name>
<comment type="caution">
    <text evidence="11">The sequence shown here is derived from an EMBL/GenBank/DDBJ whole genome shotgun (WGS) entry which is preliminary data.</text>
</comment>
<dbReference type="NCBIfam" id="TIGR01726">
    <property type="entry name" value="HEQRo_perm_3TM"/>
    <property type="match status" value="1"/>
</dbReference>
<evidence type="ECO:0000256" key="7">
    <source>
        <dbReference type="ARBA" id="ARBA00022989"/>
    </source>
</evidence>
<evidence type="ECO:0000256" key="6">
    <source>
        <dbReference type="ARBA" id="ARBA00022692"/>
    </source>
</evidence>
<comment type="similarity">
    <text evidence="2">Belongs to the binding-protein-dependent transport system permease family. HisMQ subfamily.</text>
</comment>
<gene>
    <name evidence="11" type="primary">hisM</name>
    <name evidence="11" type="ORF">BN77_p2140009</name>
</gene>
<dbReference type="InterPro" id="IPR043429">
    <property type="entry name" value="ArtM/GltK/GlnP/TcyL/YhdX-like"/>
</dbReference>
<dbReference type="Pfam" id="PF00528">
    <property type="entry name" value="BPD_transp_1"/>
    <property type="match status" value="1"/>
</dbReference>
<dbReference type="PROSITE" id="PS50928">
    <property type="entry name" value="ABC_TM1"/>
    <property type="match status" value="1"/>
</dbReference>
<evidence type="ECO:0000256" key="9">
    <source>
        <dbReference type="RuleBase" id="RU363032"/>
    </source>
</evidence>
<dbReference type="InterPro" id="IPR010065">
    <property type="entry name" value="AA_ABC_transptr_permease_3TM"/>
</dbReference>
<evidence type="ECO:0000256" key="2">
    <source>
        <dbReference type="ARBA" id="ARBA00010072"/>
    </source>
</evidence>
<keyword evidence="3 9" id="KW-0813">Transport</keyword>
<evidence type="ECO:0000256" key="3">
    <source>
        <dbReference type="ARBA" id="ARBA00022448"/>
    </source>
</evidence>
<dbReference type="PANTHER" id="PTHR30614">
    <property type="entry name" value="MEMBRANE COMPONENT OF AMINO ACID ABC TRANSPORTER"/>
    <property type="match status" value="1"/>
</dbReference>
<keyword evidence="8 9" id="KW-0472">Membrane</keyword>
<feature type="transmembrane region" description="Helical" evidence="9">
    <location>
        <begin position="20"/>
        <end position="45"/>
    </location>
</feature>
<dbReference type="InterPro" id="IPR035906">
    <property type="entry name" value="MetI-like_sf"/>
</dbReference>
<organism evidence="11 12">
    <name type="scientific">Rhizobium mesoamericanum STM3625</name>
    <dbReference type="NCBI Taxonomy" id="1211777"/>
    <lineage>
        <taxon>Bacteria</taxon>
        <taxon>Pseudomonadati</taxon>
        <taxon>Pseudomonadota</taxon>
        <taxon>Alphaproteobacteria</taxon>
        <taxon>Hyphomicrobiales</taxon>
        <taxon>Rhizobiaceae</taxon>
        <taxon>Rhizobium/Agrobacterium group</taxon>
        <taxon>Rhizobium</taxon>
    </lineage>
</organism>
<accession>K0Q493</accession>
<dbReference type="GO" id="GO:0043190">
    <property type="term" value="C:ATP-binding cassette (ABC) transporter complex"/>
    <property type="evidence" value="ECO:0007669"/>
    <property type="project" value="InterPro"/>
</dbReference>
<dbReference type="CDD" id="cd06261">
    <property type="entry name" value="TM_PBP2"/>
    <property type="match status" value="1"/>
</dbReference>
<keyword evidence="12" id="KW-1185">Reference proteome</keyword>
<reference evidence="11 12" key="1">
    <citation type="journal article" date="2013" name="Genome Announc.">
        <title>Draft Genome Sequence of Rhizobium mesoamericanum STM3625, a Nitrogen-Fixing Symbiont of Mimosa pudica Isolated in French Guiana (South America).</title>
        <authorList>
            <person name="Moulin L."/>
            <person name="Mornico D."/>
            <person name="Melkonian R."/>
            <person name="Klonowska A."/>
        </authorList>
    </citation>
    <scope>NUCLEOTIDE SEQUENCE [LARGE SCALE GENOMIC DNA]</scope>
    <source>
        <strain evidence="11 12">STM3625</strain>
    </source>
</reference>
<dbReference type="STRING" id="1211777.BN77_p2140009"/>
<dbReference type="PANTHER" id="PTHR30614:SF10">
    <property type="entry name" value="ARGININE ABC TRANSPORTER PERMEASE PROTEIN ARTM"/>
    <property type="match status" value="1"/>
</dbReference>
<proteinExistence type="inferred from homology"/>
<comment type="subcellular location">
    <subcellularLocation>
        <location evidence="1">Cell inner membrane</location>
        <topology evidence="1">Multi-pass membrane protein</topology>
    </subcellularLocation>
    <subcellularLocation>
        <location evidence="9">Cell membrane</location>
        <topology evidence="9">Multi-pass membrane protein</topology>
    </subcellularLocation>
</comment>
<keyword evidence="7 9" id="KW-1133">Transmembrane helix</keyword>
<sequence>MNMDLVFLEQVMQALLEVLPVTVALFAISVTAGGLLALLLTYLRVSNNAAARGFARSYIFVFRGSPLLMQMFLLYYGLGQFPIVRHSVVWPILREPFYCACISLALCTAGYTAEVFRGGLRAVPPKEVEAGKAYGMSGFLLFRRIVGPIAFRHCLPAYSTELVSMMKSTSLASLVTVWEVTGIANKMISSTYRTFEIFLCAAAIYLLLNFLLVQALGMLERRLSPHLRARPTGVETVQAL</sequence>
<feature type="transmembrane region" description="Helical" evidence="9">
    <location>
        <begin position="97"/>
        <end position="116"/>
    </location>
</feature>
<evidence type="ECO:0000256" key="4">
    <source>
        <dbReference type="ARBA" id="ARBA00022475"/>
    </source>
</evidence>
<keyword evidence="6 9" id="KW-0812">Transmembrane</keyword>
<dbReference type="SUPFAM" id="SSF161098">
    <property type="entry name" value="MetI-like"/>
    <property type="match status" value="1"/>
</dbReference>
<dbReference type="InterPro" id="IPR000515">
    <property type="entry name" value="MetI-like"/>
</dbReference>
<keyword evidence="5" id="KW-0997">Cell inner membrane</keyword>
<dbReference type="Gene3D" id="1.10.3720.10">
    <property type="entry name" value="MetI-like"/>
    <property type="match status" value="1"/>
</dbReference>
<protein>
    <submittedName>
        <fullName evidence="11">Histidine/lysine/arginine/ornithine transporter subunit membrane component of ABC superfamily</fullName>
    </submittedName>
</protein>
<dbReference type="AlphaFoldDB" id="K0Q493"/>
<dbReference type="EMBL" id="CANI01000077">
    <property type="protein sequence ID" value="CCM79915.1"/>
    <property type="molecule type" value="Genomic_DNA"/>
</dbReference>
<keyword evidence="4" id="KW-1003">Cell membrane</keyword>
<dbReference type="GO" id="GO:0022857">
    <property type="term" value="F:transmembrane transporter activity"/>
    <property type="evidence" value="ECO:0007669"/>
    <property type="project" value="InterPro"/>
</dbReference>
<evidence type="ECO:0000313" key="11">
    <source>
        <dbReference type="EMBL" id="CCM79915.1"/>
    </source>
</evidence>
<feature type="transmembrane region" description="Helical" evidence="9">
    <location>
        <begin position="57"/>
        <end position="77"/>
    </location>
</feature>
<dbReference type="eggNOG" id="COG4160">
    <property type="taxonomic scope" value="Bacteria"/>
</dbReference>
<dbReference type="Proteomes" id="UP000009319">
    <property type="component" value="Unassembled WGS sequence"/>
</dbReference>
<evidence type="ECO:0000256" key="1">
    <source>
        <dbReference type="ARBA" id="ARBA00004429"/>
    </source>
</evidence>
<evidence type="ECO:0000256" key="5">
    <source>
        <dbReference type="ARBA" id="ARBA00022519"/>
    </source>
</evidence>